<dbReference type="InterPro" id="IPR050973">
    <property type="entry name" value="H3K9_Histone-Lys_N-MTase"/>
</dbReference>
<dbReference type="Gene3D" id="2.170.270.10">
    <property type="entry name" value="SET domain"/>
    <property type="match status" value="1"/>
</dbReference>
<dbReference type="InterPro" id="IPR003616">
    <property type="entry name" value="Post-SET_dom"/>
</dbReference>
<evidence type="ECO:0000313" key="13">
    <source>
        <dbReference type="Proteomes" id="UP000054248"/>
    </source>
</evidence>
<feature type="domain" description="Post-SET" evidence="11">
    <location>
        <begin position="320"/>
        <end position="336"/>
    </location>
</feature>
<dbReference type="GO" id="GO:0032259">
    <property type="term" value="P:methylation"/>
    <property type="evidence" value="ECO:0007669"/>
    <property type="project" value="UniProtKB-KW"/>
</dbReference>
<dbReference type="OrthoDB" id="308383at2759"/>
<dbReference type="GO" id="GO:0005694">
    <property type="term" value="C:chromosome"/>
    <property type="evidence" value="ECO:0007669"/>
    <property type="project" value="UniProtKB-SubCell"/>
</dbReference>
<feature type="domain" description="Pre-SET" evidence="10">
    <location>
        <begin position="78"/>
        <end position="147"/>
    </location>
</feature>
<evidence type="ECO:0000256" key="7">
    <source>
        <dbReference type="ARBA" id="ARBA00022833"/>
    </source>
</evidence>
<keyword evidence="6" id="KW-0479">Metal-binding</keyword>
<protein>
    <recommendedName>
        <fullName evidence="14">SET domain-containing protein</fullName>
    </recommendedName>
</protein>
<evidence type="ECO:0000259" key="11">
    <source>
        <dbReference type="PROSITE" id="PS50868"/>
    </source>
</evidence>
<evidence type="ECO:0000259" key="9">
    <source>
        <dbReference type="PROSITE" id="PS50280"/>
    </source>
</evidence>
<organism evidence="12 13">
    <name type="scientific">Tulasnella calospora MUT 4182</name>
    <dbReference type="NCBI Taxonomy" id="1051891"/>
    <lineage>
        <taxon>Eukaryota</taxon>
        <taxon>Fungi</taxon>
        <taxon>Dikarya</taxon>
        <taxon>Basidiomycota</taxon>
        <taxon>Agaricomycotina</taxon>
        <taxon>Agaricomycetes</taxon>
        <taxon>Cantharellales</taxon>
        <taxon>Tulasnellaceae</taxon>
        <taxon>Tulasnella</taxon>
    </lineage>
</organism>
<dbReference type="GO" id="GO:0005634">
    <property type="term" value="C:nucleus"/>
    <property type="evidence" value="ECO:0007669"/>
    <property type="project" value="InterPro"/>
</dbReference>
<name>A0A0C3MES9_9AGAM</name>
<feature type="compositionally biased region" description="Polar residues" evidence="8">
    <location>
        <begin position="7"/>
        <end position="17"/>
    </location>
</feature>
<dbReference type="STRING" id="1051891.A0A0C3MES9"/>
<reference evidence="13" key="2">
    <citation type="submission" date="2015-01" db="EMBL/GenBank/DDBJ databases">
        <title>Evolutionary Origins and Diversification of the Mycorrhizal Mutualists.</title>
        <authorList>
            <consortium name="DOE Joint Genome Institute"/>
            <consortium name="Mycorrhizal Genomics Consortium"/>
            <person name="Kohler A."/>
            <person name="Kuo A."/>
            <person name="Nagy L.G."/>
            <person name="Floudas D."/>
            <person name="Copeland A."/>
            <person name="Barry K.W."/>
            <person name="Cichocki N."/>
            <person name="Veneault-Fourrey C."/>
            <person name="LaButti K."/>
            <person name="Lindquist E.A."/>
            <person name="Lipzen A."/>
            <person name="Lundell T."/>
            <person name="Morin E."/>
            <person name="Murat C."/>
            <person name="Riley R."/>
            <person name="Ohm R."/>
            <person name="Sun H."/>
            <person name="Tunlid A."/>
            <person name="Henrissat B."/>
            <person name="Grigoriev I.V."/>
            <person name="Hibbett D.S."/>
            <person name="Martin F."/>
        </authorList>
    </citation>
    <scope>NUCLEOTIDE SEQUENCE [LARGE SCALE GENOMIC DNA]</scope>
    <source>
        <strain evidence="13">MUT 4182</strain>
    </source>
</reference>
<feature type="region of interest" description="Disordered" evidence="8">
    <location>
        <begin position="342"/>
        <end position="364"/>
    </location>
</feature>
<comment type="subcellular location">
    <subcellularLocation>
        <location evidence="1">Chromosome</location>
    </subcellularLocation>
</comment>
<keyword evidence="5" id="KW-0949">S-adenosyl-L-methionine</keyword>
<keyword evidence="13" id="KW-1185">Reference proteome</keyword>
<dbReference type="Proteomes" id="UP000054248">
    <property type="component" value="Unassembled WGS sequence"/>
</dbReference>
<dbReference type="GO" id="GO:0042054">
    <property type="term" value="F:histone methyltransferase activity"/>
    <property type="evidence" value="ECO:0007669"/>
    <property type="project" value="InterPro"/>
</dbReference>
<evidence type="ECO:0000256" key="6">
    <source>
        <dbReference type="ARBA" id="ARBA00022723"/>
    </source>
</evidence>
<dbReference type="InterPro" id="IPR001214">
    <property type="entry name" value="SET_dom"/>
</dbReference>
<dbReference type="SMART" id="SM00317">
    <property type="entry name" value="SET"/>
    <property type="match status" value="1"/>
</dbReference>
<evidence type="ECO:0000256" key="1">
    <source>
        <dbReference type="ARBA" id="ARBA00004286"/>
    </source>
</evidence>
<dbReference type="HOGENOM" id="CLU_020840_3_2_1"/>
<evidence type="ECO:0000256" key="5">
    <source>
        <dbReference type="ARBA" id="ARBA00022691"/>
    </source>
</evidence>
<gene>
    <name evidence="12" type="ORF">M407DRAFT_67079</name>
</gene>
<dbReference type="InterPro" id="IPR007728">
    <property type="entry name" value="Pre-SET_dom"/>
</dbReference>
<dbReference type="Pfam" id="PF05033">
    <property type="entry name" value="Pre-SET"/>
    <property type="match status" value="1"/>
</dbReference>
<evidence type="ECO:0008006" key="14">
    <source>
        <dbReference type="Google" id="ProtNLM"/>
    </source>
</evidence>
<keyword evidence="4" id="KW-0808">Transferase</keyword>
<reference evidence="12 13" key="1">
    <citation type="submission" date="2014-04" db="EMBL/GenBank/DDBJ databases">
        <authorList>
            <consortium name="DOE Joint Genome Institute"/>
            <person name="Kuo A."/>
            <person name="Girlanda M."/>
            <person name="Perotto S."/>
            <person name="Kohler A."/>
            <person name="Nagy L.G."/>
            <person name="Floudas D."/>
            <person name="Copeland A."/>
            <person name="Barry K.W."/>
            <person name="Cichocki N."/>
            <person name="Veneault-Fourrey C."/>
            <person name="LaButti K."/>
            <person name="Lindquist E.A."/>
            <person name="Lipzen A."/>
            <person name="Lundell T."/>
            <person name="Morin E."/>
            <person name="Murat C."/>
            <person name="Sun H."/>
            <person name="Tunlid A."/>
            <person name="Henrissat B."/>
            <person name="Grigoriev I.V."/>
            <person name="Hibbett D.S."/>
            <person name="Martin F."/>
            <person name="Nordberg H.P."/>
            <person name="Cantor M.N."/>
            <person name="Hua S.X."/>
        </authorList>
    </citation>
    <scope>NUCLEOTIDE SEQUENCE [LARGE SCALE GENOMIC DNA]</scope>
    <source>
        <strain evidence="12 13">MUT 4182</strain>
    </source>
</reference>
<feature type="domain" description="SET" evidence="9">
    <location>
        <begin position="150"/>
        <end position="300"/>
    </location>
</feature>
<dbReference type="Pfam" id="PF00856">
    <property type="entry name" value="SET"/>
    <property type="match status" value="1"/>
</dbReference>
<evidence type="ECO:0000256" key="4">
    <source>
        <dbReference type="ARBA" id="ARBA00022679"/>
    </source>
</evidence>
<accession>A0A0C3MES9</accession>
<dbReference type="InterPro" id="IPR046341">
    <property type="entry name" value="SET_dom_sf"/>
</dbReference>
<evidence type="ECO:0000313" key="12">
    <source>
        <dbReference type="EMBL" id="KIO32252.1"/>
    </source>
</evidence>
<keyword evidence="2" id="KW-0158">Chromosome</keyword>
<proteinExistence type="predicted"/>
<dbReference type="GO" id="GO:0008270">
    <property type="term" value="F:zinc ion binding"/>
    <property type="evidence" value="ECO:0007669"/>
    <property type="project" value="InterPro"/>
</dbReference>
<evidence type="ECO:0000256" key="8">
    <source>
        <dbReference type="SAM" id="MobiDB-lite"/>
    </source>
</evidence>
<dbReference type="PANTHER" id="PTHR46223:SF3">
    <property type="entry name" value="HISTONE-LYSINE N-METHYLTRANSFERASE SET-23"/>
    <property type="match status" value="1"/>
</dbReference>
<dbReference type="PANTHER" id="PTHR46223">
    <property type="entry name" value="HISTONE-LYSINE N-METHYLTRANSFERASE SUV39H"/>
    <property type="match status" value="1"/>
</dbReference>
<dbReference type="PROSITE" id="PS50868">
    <property type="entry name" value="POST_SET"/>
    <property type="match status" value="1"/>
</dbReference>
<dbReference type="SUPFAM" id="SSF82199">
    <property type="entry name" value="SET domain"/>
    <property type="match status" value="1"/>
</dbReference>
<dbReference type="PROSITE" id="PS50867">
    <property type="entry name" value="PRE_SET"/>
    <property type="match status" value="1"/>
</dbReference>
<evidence type="ECO:0000259" key="10">
    <source>
        <dbReference type="PROSITE" id="PS50867"/>
    </source>
</evidence>
<sequence>MPLDSSLADSMNRTSADFTEDPGRRAIFQEMIRTRDRGAPPITVVNDVDKEPCPPFEFDWTNEMLFGEGVPRKDKDLKGCGCLGPCDPYSKTCACIVRQNYWLGEIGEGGFAYGPDGQIMFCHAAVFECNEACGCSEDCQNRVVQNGRKCKLLLKKTRNKGWGVFADEFIPNGRFIGVYAGELLTDEEAHNRGLLYDKLGRTYLFNLDFVHLRDGLSSQKAPGSRESSATAESDKSAWKSKYAVDAFHAGNHTRFLNHSCDPNIELYPIYTDDADLEKPLLCAFTCKNVQRGEELCFSYHSEEGEGEPQQRDFSGEEAIVRGRCLCGAANCKGYMFRYSNVDDDEEEQQEENEEGGESGDAMET</sequence>
<keyword evidence="7" id="KW-0862">Zinc</keyword>
<keyword evidence="3" id="KW-0489">Methyltransferase</keyword>
<dbReference type="EMBL" id="KN822956">
    <property type="protein sequence ID" value="KIO32252.1"/>
    <property type="molecule type" value="Genomic_DNA"/>
</dbReference>
<evidence type="ECO:0000256" key="3">
    <source>
        <dbReference type="ARBA" id="ARBA00022603"/>
    </source>
</evidence>
<dbReference type="AlphaFoldDB" id="A0A0C3MES9"/>
<evidence type="ECO:0000256" key="2">
    <source>
        <dbReference type="ARBA" id="ARBA00022454"/>
    </source>
</evidence>
<feature type="region of interest" description="Disordered" evidence="8">
    <location>
        <begin position="1"/>
        <end position="20"/>
    </location>
</feature>
<dbReference type="SMART" id="SM00468">
    <property type="entry name" value="PreSET"/>
    <property type="match status" value="1"/>
</dbReference>
<dbReference type="PROSITE" id="PS50280">
    <property type="entry name" value="SET"/>
    <property type="match status" value="1"/>
</dbReference>